<dbReference type="OrthoDB" id="978531at2"/>
<reference evidence="2 4" key="2">
    <citation type="submission" date="2016-11" db="EMBL/GenBank/DDBJ databases">
        <title>Whole genomes of Flavobacteriaceae.</title>
        <authorList>
            <person name="Stine C."/>
            <person name="Li C."/>
            <person name="Tadesse D."/>
        </authorList>
    </citation>
    <scope>NUCLEOTIDE SEQUENCE [LARGE SCALE GENOMIC DNA]</scope>
    <source>
        <strain evidence="2 4">ATCC 51468</strain>
    </source>
</reference>
<protein>
    <submittedName>
        <fullName evidence="1">Uncharacterized protein</fullName>
    </submittedName>
</protein>
<evidence type="ECO:0000313" key="1">
    <source>
        <dbReference type="EMBL" id="KIO53089.1"/>
    </source>
</evidence>
<dbReference type="Proteomes" id="UP000198302">
    <property type="component" value="Unassembled WGS sequence"/>
</dbReference>
<dbReference type="EMBL" id="JPRK01000008">
    <property type="protein sequence ID" value="KIO53089.1"/>
    <property type="molecule type" value="Genomic_DNA"/>
</dbReference>
<dbReference type="RefSeq" id="WP_041517719.1">
    <property type="nucleotide sequence ID" value="NZ_JPRK01000008.1"/>
</dbReference>
<accession>A0A0D0EEX0</accession>
<proteinExistence type="predicted"/>
<dbReference type="Proteomes" id="UP000032061">
    <property type="component" value="Unassembled WGS sequence"/>
</dbReference>
<dbReference type="STRING" id="37752.IW18_09710"/>
<organism evidence="1 3">
    <name type="scientific">Flavobacterium hibernum</name>
    <dbReference type="NCBI Taxonomy" id="37752"/>
    <lineage>
        <taxon>Bacteria</taxon>
        <taxon>Pseudomonadati</taxon>
        <taxon>Bacteroidota</taxon>
        <taxon>Flavobacteriia</taxon>
        <taxon>Flavobacteriales</taxon>
        <taxon>Flavobacteriaceae</taxon>
        <taxon>Flavobacterium</taxon>
    </lineage>
</organism>
<name>A0A0D0EEX0_9FLAO</name>
<comment type="caution">
    <text evidence="1">The sequence shown here is derived from an EMBL/GenBank/DDBJ whole genome shotgun (WGS) entry which is preliminary data.</text>
</comment>
<evidence type="ECO:0000313" key="4">
    <source>
        <dbReference type="Proteomes" id="UP000198302"/>
    </source>
</evidence>
<gene>
    <name evidence="2" type="ORF">B0A73_20240</name>
    <name evidence="1" type="ORF">IW18_09710</name>
</gene>
<evidence type="ECO:0000313" key="3">
    <source>
        <dbReference type="Proteomes" id="UP000032061"/>
    </source>
</evidence>
<evidence type="ECO:0000313" key="2">
    <source>
        <dbReference type="EMBL" id="OXA84349.1"/>
    </source>
</evidence>
<keyword evidence="4" id="KW-1185">Reference proteome</keyword>
<dbReference type="EMBL" id="MUGX01000033">
    <property type="protein sequence ID" value="OXA84349.1"/>
    <property type="molecule type" value="Genomic_DNA"/>
</dbReference>
<dbReference type="AlphaFoldDB" id="A0A0D0EEX0"/>
<reference evidence="1 3" key="1">
    <citation type="submission" date="2015-01" db="EMBL/GenBank/DDBJ databases">
        <title>Genome of Flavobacterium hibernum DSM 12611.</title>
        <authorList>
            <person name="Stropko S.J."/>
            <person name="Pipes S.E."/>
            <person name="Newman J.D."/>
        </authorList>
    </citation>
    <scope>NUCLEOTIDE SEQUENCE [LARGE SCALE GENOMIC DNA]</scope>
    <source>
        <strain evidence="1 3">DSM 12611</strain>
    </source>
</reference>
<sequence length="238" mass="28147">MIYISVLIILFLFVSCQITETICLNSDGSGSIEVYSLRDENSFQQLGKQRFGLDKFRDTTFVFQDYILQYQGTFIKYNKSDQALFQEHANVKMHIKVDPIQVENFNIVSLDFKKLDEIPNLYESLRLANSLKENYPIVKQFYKINYSFDGSIFKRKGIITDQEKFDLDKRNVEEREKMYSKYKLTQSYTLKYQFPRKIKSVSNEKAIVSLDKKTMTLEFQLSDCWKNPELTNLEVILE</sequence>